<dbReference type="InterPro" id="IPR025202">
    <property type="entry name" value="PLD-like_dom"/>
</dbReference>
<dbReference type="Pfam" id="PF13091">
    <property type="entry name" value="PLDc_2"/>
    <property type="match status" value="1"/>
</dbReference>
<evidence type="ECO:0000313" key="2">
    <source>
        <dbReference type="EMBL" id="QCN95330.1"/>
    </source>
</evidence>
<gene>
    <name evidence="2" type="ORF">D3093_08715</name>
</gene>
<name>A0A4D8PDS1_9PROT</name>
<feature type="domain" description="Phospholipase D-like" evidence="1">
    <location>
        <begin position="65"/>
        <end position="173"/>
    </location>
</feature>
<evidence type="ECO:0000313" key="3">
    <source>
        <dbReference type="Proteomes" id="UP000298595"/>
    </source>
</evidence>
<organism evidence="2 3">
    <name type="scientific">Azospirillum argentinense</name>
    <dbReference type="NCBI Taxonomy" id="2970906"/>
    <lineage>
        <taxon>Bacteria</taxon>
        <taxon>Pseudomonadati</taxon>
        <taxon>Pseudomonadota</taxon>
        <taxon>Alphaproteobacteria</taxon>
        <taxon>Rhodospirillales</taxon>
        <taxon>Azospirillaceae</taxon>
        <taxon>Azospirillum</taxon>
    </lineage>
</organism>
<dbReference type="Gene3D" id="3.30.870.10">
    <property type="entry name" value="Endonuclease Chain A"/>
    <property type="match status" value="1"/>
</dbReference>
<dbReference type="SUPFAM" id="SSF56024">
    <property type="entry name" value="Phospholipase D/nuclease"/>
    <property type="match status" value="1"/>
</dbReference>
<protein>
    <recommendedName>
        <fullName evidence="1">Phospholipase D-like domain-containing protein</fullName>
    </recommendedName>
</protein>
<dbReference type="Proteomes" id="UP000298595">
    <property type="component" value="Chromosome"/>
</dbReference>
<dbReference type="KEGG" id="aare:D3093_08715"/>
<evidence type="ECO:0000259" key="1">
    <source>
        <dbReference type="Pfam" id="PF13091"/>
    </source>
</evidence>
<dbReference type="EMBL" id="CP032321">
    <property type="protein sequence ID" value="QCN95330.1"/>
    <property type="molecule type" value="Genomic_DNA"/>
</dbReference>
<proteinExistence type="predicted"/>
<dbReference type="RefSeq" id="WP_137115239.1">
    <property type="nucleotide sequence ID" value="NZ_CP032321.1"/>
</dbReference>
<accession>A0A4D8PDS1</accession>
<dbReference type="AlphaFoldDB" id="A0A4D8PDS1"/>
<reference evidence="2 3" key="1">
    <citation type="submission" date="2018-09" db="EMBL/GenBank/DDBJ databases">
        <title>Whole genome based analysis of evolution and adaptive divergence in Indian and Brazilian strains of Azospirillum brasilense.</title>
        <authorList>
            <person name="Singh C."/>
            <person name="Tripathi A.K."/>
        </authorList>
    </citation>
    <scope>NUCLEOTIDE SEQUENCE [LARGE SCALE GENOMIC DNA]</scope>
    <source>
        <strain evidence="2 3">MTCC4035</strain>
    </source>
</reference>
<sequence>MDGHPQHGYSTAGRITFKVISMQLITNDNGTDHLQTIRKTFRRAANMTVCVAFAKERAVAELEPLLENVLKRGGHVTTFAGTDFYLTEPAALRRLLKLKERHGECECFVFSDGGDTFHPKIYMGRQGDAVHYMIGSANLTMGGLASNTEASFLGKADAQSELAAQLTEFFDRLRQNGRCKKLTALWLNQYEAAYRRYDDSRRNFKAAVRNIRQEALFDTARVQDYLQRFHAKNDYIDELPRRRQNYRDALHIQNEICDTPRLSKQRFSALLGDLMGSAGHQHLWHSGDIYRQGSAATAKPEAMSTLFRTIRDHVGRPPAEVFQVAMDGARTIRGVGINMATEIMTTFDPSTYAILNNNTRTSLKELGFHELPTLGKSTFKSVRYADHVDLLTQLRDEIGAIDFLEVDSFLNFIYFDLKGTL</sequence>